<protein>
    <recommendedName>
        <fullName evidence="8">Cytochrome c domain-containing protein</fullName>
    </recommendedName>
</protein>
<evidence type="ECO:0000259" key="8">
    <source>
        <dbReference type="PROSITE" id="PS51007"/>
    </source>
</evidence>
<feature type="transmembrane region" description="Helical" evidence="7">
    <location>
        <begin position="66"/>
        <end position="85"/>
    </location>
</feature>
<evidence type="ECO:0000313" key="9">
    <source>
        <dbReference type="EMBL" id="CAA9243880.1"/>
    </source>
</evidence>
<keyword evidence="5 6" id="KW-0408">Iron</keyword>
<gene>
    <name evidence="9" type="ORF">AVDCRST_MAG10-1826</name>
</gene>
<keyword evidence="1" id="KW-0813">Transport</keyword>
<feature type="domain" description="Cytochrome c" evidence="8">
    <location>
        <begin position="235"/>
        <end position="334"/>
    </location>
</feature>
<keyword evidence="7" id="KW-1133">Transmembrane helix</keyword>
<evidence type="ECO:0000256" key="4">
    <source>
        <dbReference type="ARBA" id="ARBA00022982"/>
    </source>
</evidence>
<evidence type="ECO:0000256" key="7">
    <source>
        <dbReference type="SAM" id="Phobius"/>
    </source>
</evidence>
<dbReference type="AlphaFoldDB" id="A0A6J4I957"/>
<evidence type="ECO:0000256" key="3">
    <source>
        <dbReference type="ARBA" id="ARBA00022723"/>
    </source>
</evidence>
<dbReference type="GO" id="GO:0009055">
    <property type="term" value="F:electron transfer activity"/>
    <property type="evidence" value="ECO:0007669"/>
    <property type="project" value="InterPro"/>
</dbReference>
<dbReference type="InterPro" id="IPR036909">
    <property type="entry name" value="Cyt_c-like_dom_sf"/>
</dbReference>
<sequence>MTNLLAVSSQQRIGLAVVLTMLVGWVIYLLSASRRTYEPGSELTTAPNRKVYYDDEGMEGKRLTKYLWWAFGTLAISAVLLPVYWVREPFRQVGGGLDRGTAWFEEEEVKRGEWYFEASPGDPPTPREPHYGCETCHGKKGIGGVAAYTLVDPTNPEALPQQVQWAAPPLNTVMLRYRPEEVKQILVYGRAGTPMPPWGIEGGGALNDQQIEDLIAYLDHIKLNPKDVKEASLKEFGTDGAKIFEGFCARCHTQGASYGQPTVQGGGALGPDLTGGATLRQFPTVQQQLTWITETAPFGEQYGQRGISSGRMPFFGDTLTEEQIKAVVDYERTL</sequence>
<dbReference type="EMBL" id="CADCTB010000114">
    <property type="protein sequence ID" value="CAA9243880.1"/>
    <property type="molecule type" value="Genomic_DNA"/>
</dbReference>
<dbReference type="Pfam" id="PF13442">
    <property type="entry name" value="Cytochrome_CBB3"/>
    <property type="match status" value="2"/>
</dbReference>
<evidence type="ECO:0000256" key="6">
    <source>
        <dbReference type="PROSITE-ProRule" id="PRU00433"/>
    </source>
</evidence>
<dbReference type="InterPro" id="IPR009056">
    <property type="entry name" value="Cyt_c-like_dom"/>
</dbReference>
<dbReference type="SUPFAM" id="SSF46626">
    <property type="entry name" value="Cytochrome c"/>
    <property type="match status" value="2"/>
</dbReference>
<reference evidence="9" key="1">
    <citation type="submission" date="2020-02" db="EMBL/GenBank/DDBJ databases">
        <authorList>
            <person name="Meier V. D."/>
        </authorList>
    </citation>
    <scope>NUCLEOTIDE SEQUENCE</scope>
    <source>
        <strain evidence="9">AVDCRST_MAG10</strain>
    </source>
</reference>
<keyword evidence="3 6" id="KW-0479">Metal-binding</keyword>
<dbReference type="PROSITE" id="PS51007">
    <property type="entry name" value="CYTC"/>
    <property type="match status" value="2"/>
</dbReference>
<dbReference type="Gene3D" id="1.10.760.10">
    <property type="entry name" value="Cytochrome c-like domain"/>
    <property type="match status" value="2"/>
</dbReference>
<dbReference type="InterPro" id="IPR051811">
    <property type="entry name" value="Cytochrome_c550/c551-like"/>
</dbReference>
<dbReference type="GO" id="GO:0020037">
    <property type="term" value="F:heme binding"/>
    <property type="evidence" value="ECO:0007669"/>
    <property type="project" value="InterPro"/>
</dbReference>
<evidence type="ECO:0000256" key="1">
    <source>
        <dbReference type="ARBA" id="ARBA00022448"/>
    </source>
</evidence>
<feature type="transmembrane region" description="Helical" evidence="7">
    <location>
        <begin position="12"/>
        <end position="30"/>
    </location>
</feature>
<name>A0A6J4I957_9ACTN</name>
<keyword evidence="4" id="KW-0249">Electron transport</keyword>
<accession>A0A6J4I957</accession>
<dbReference type="PANTHER" id="PTHR37823">
    <property type="entry name" value="CYTOCHROME C-553-LIKE"/>
    <property type="match status" value="1"/>
</dbReference>
<evidence type="ECO:0000256" key="5">
    <source>
        <dbReference type="ARBA" id="ARBA00023004"/>
    </source>
</evidence>
<proteinExistence type="predicted"/>
<feature type="domain" description="Cytochrome c" evidence="8">
    <location>
        <begin position="107"/>
        <end position="222"/>
    </location>
</feature>
<keyword evidence="2 6" id="KW-0349">Heme</keyword>
<dbReference type="GO" id="GO:0046872">
    <property type="term" value="F:metal ion binding"/>
    <property type="evidence" value="ECO:0007669"/>
    <property type="project" value="UniProtKB-KW"/>
</dbReference>
<organism evidence="9">
    <name type="scientific">uncultured Acidimicrobiales bacterium</name>
    <dbReference type="NCBI Taxonomy" id="310071"/>
    <lineage>
        <taxon>Bacteria</taxon>
        <taxon>Bacillati</taxon>
        <taxon>Actinomycetota</taxon>
        <taxon>Acidimicrobiia</taxon>
        <taxon>Acidimicrobiales</taxon>
        <taxon>environmental samples</taxon>
    </lineage>
</organism>
<evidence type="ECO:0000256" key="2">
    <source>
        <dbReference type="ARBA" id="ARBA00022617"/>
    </source>
</evidence>
<keyword evidence="7" id="KW-0472">Membrane</keyword>
<keyword evidence="7" id="KW-0812">Transmembrane</keyword>